<accession>A0AA41Q4W2</accession>
<dbReference type="AlphaFoldDB" id="A0AA41Q4W2"/>
<dbReference type="RefSeq" id="WP_235055673.1">
    <property type="nucleotide sequence ID" value="NZ_JAKFHA010000020.1"/>
</dbReference>
<feature type="region of interest" description="Disordered" evidence="1">
    <location>
        <begin position="78"/>
        <end position="109"/>
    </location>
</feature>
<feature type="compositionally biased region" description="Basic and acidic residues" evidence="1">
    <location>
        <begin position="100"/>
        <end position="109"/>
    </location>
</feature>
<name>A0AA41Q4W2_9ACTN</name>
<organism evidence="2 3">
    <name type="scientific">Yinghuangia soli</name>
    <dbReference type="NCBI Taxonomy" id="2908204"/>
    <lineage>
        <taxon>Bacteria</taxon>
        <taxon>Bacillati</taxon>
        <taxon>Actinomycetota</taxon>
        <taxon>Actinomycetes</taxon>
        <taxon>Kitasatosporales</taxon>
        <taxon>Streptomycetaceae</taxon>
        <taxon>Yinghuangia</taxon>
    </lineage>
</organism>
<evidence type="ECO:0000313" key="2">
    <source>
        <dbReference type="EMBL" id="MCF2531005.1"/>
    </source>
</evidence>
<evidence type="ECO:0000313" key="3">
    <source>
        <dbReference type="Proteomes" id="UP001165378"/>
    </source>
</evidence>
<dbReference type="EMBL" id="JAKFHA010000020">
    <property type="protein sequence ID" value="MCF2531005.1"/>
    <property type="molecule type" value="Genomic_DNA"/>
</dbReference>
<keyword evidence="3" id="KW-1185">Reference proteome</keyword>
<sequence>MGSTDALVTKGFMPHGTPMSPDTFRALTQQAGTTAVVRSHRKDGGNDVNLAFNVADASAGGVVDIQLLATPTFVNVTPHQGGAASRRSHRPNPFPARQAHRMDRNFRGQ</sequence>
<gene>
    <name evidence="2" type="ORF">LZ495_27850</name>
</gene>
<comment type="caution">
    <text evidence="2">The sequence shown here is derived from an EMBL/GenBank/DDBJ whole genome shotgun (WGS) entry which is preliminary data.</text>
</comment>
<protein>
    <submittedName>
        <fullName evidence="2">Uncharacterized protein</fullName>
    </submittedName>
</protein>
<reference evidence="2" key="1">
    <citation type="submission" date="2022-01" db="EMBL/GenBank/DDBJ databases">
        <title>Genome-Based Taxonomic Classification of the Phylum Actinobacteria.</title>
        <authorList>
            <person name="Gao Y."/>
        </authorList>
    </citation>
    <scope>NUCLEOTIDE SEQUENCE</scope>
    <source>
        <strain evidence="2">KLBMP 8922</strain>
    </source>
</reference>
<dbReference type="Proteomes" id="UP001165378">
    <property type="component" value="Unassembled WGS sequence"/>
</dbReference>
<proteinExistence type="predicted"/>
<evidence type="ECO:0000256" key="1">
    <source>
        <dbReference type="SAM" id="MobiDB-lite"/>
    </source>
</evidence>